<evidence type="ECO:0000259" key="6">
    <source>
        <dbReference type="PROSITE" id="PS50924"/>
    </source>
</evidence>
<gene>
    <name evidence="7" type="ORF">Y88_0351</name>
</gene>
<evidence type="ECO:0000256" key="1">
    <source>
        <dbReference type="PROSITE-ProRule" id="PRU00244"/>
    </source>
</evidence>
<evidence type="ECO:0000259" key="5">
    <source>
        <dbReference type="PROSITE" id="PS50887"/>
    </source>
</evidence>
<reference evidence="7 8" key="1">
    <citation type="journal article" date="2012" name="J. Bacteriol.">
        <title>Draft Genome Sequence of Novosphingobium nitrogenifigens Y88T.</title>
        <authorList>
            <person name="Strabala T.J."/>
            <person name="Macdonald L."/>
            <person name="Liu V."/>
            <person name="Smit A.M."/>
        </authorList>
    </citation>
    <scope>NUCLEOTIDE SEQUENCE [LARGE SCALE GENOMIC DNA]</scope>
    <source>
        <strain evidence="7 8">DSM 19370</strain>
    </source>
</reference>
<keyword evidence="1" id="KW-1133">Transmembrane helix</keyword>
<feature type="domain" description="PAS" evidence="2">
    <location>
        <begin position="276"/>
        <end position="333"/>
    </location>
</feature>
<feature type="domain" description="EAL" evidence="4">
    <location>
        <begin position="688"/>
        <end position="938"/>
    </location>
</feature>
<name>F1ZAR6_9SPHN</name>
<dbReference type="InterPro" id="IPR005330">
    <property type="entry name" value="MHYT_dom"/>
</dbReference>
<dbReference type="PANTHER" id="PTHR44757:SF2">
    <property type="entry name" value="BIOFILM ARCHITECTURE MAINTENANCE PROTEIN MBAA"/>
    <property type="match status" value="1"/>
</dbReference>
<evidence type="ECO:0000313" key="7">
    <source>
        <dbReference type="EMBL" id="EGD58297.1"/>
    </source>
</evidence>
<dbReference type="Pfam" id="PF00990">
    <property type="entry name" value="GGDEF"/>
    <property type="match status" value="1"/>
</dbReference>
<dbReference type="AlphaFoldDB" id="F1ZAR6"/>
<dbReference type="Pfam" id="PF12860">
    <property type="entry name" value="PAS_7"/>
    <property type="match status" value="1"/>
</dbReference>
<dbReference type="SUPFAM" id="SSF141868">
    <property type="entry name" value="EAL domain-like"/>
    <property type="match status" value="1"/>
</dbReference>
<feature type="transmembrane region" description="Helical" evidence="1">
    <location>
        <begin position="32"/>
        <end position="52"/>
    </location>
</feature>
<dbReference type="Gene3D" id="3.30.450.20">
    <property type="entry name" value="PAS domain"/>
    <property type="match status" value="2"/>
</dbReference>
<dbReference type="SMART" id="SM00091">
    <property type="entry name" value="PAS"/>
    <property type="match status" value="1"/>
</dbReference>
<feature type="transmembrane region" description="Helical" evidence="1">
    <location>
        <begin position="191"/>
        <end position="211"/>
    </location>
</feature>
<keyword evidence="8" id="KW-1185">Reference proteome</keyword>
<dbReference type="PANTHER" id="PTHR44757">
    <property type="entry name" value="DIGUANYLATE CYCLASE DGCP"/>
    <property type="match status" value="1"/>
</dbReference>
<dbReference type="eggNOG" id="COG5001">
    <property type="taxonomic scope" value="Bacteria"/>
</dbReference>
<dbReference type="PROSITE" id="PS50113">
    <property type="entry name" value="PAC"/>
    <property type="match status" value="1"/>
</dbReference>
<feature type="transmembrane region" description="Helical" evidence="1">
    <location>
        <begin position="64"/>
        <end position="85"/>
    </location>
</feature>
<dbReference type="PROSITE" id="PS50883">
    <property type="entry name" value="EAL"/>
    <property type="match status" value="1"/>
</dbReference>
<feature type="transmembrane region" description="Helical" evidence="1">
    <location>
        <begin position="97"/>
        <end position="119"/>
    </location>
</feature>
<feature type="domain" description="MHYT" evidence="6">
    <location>
        <begin position="30"/>
        <end position="211"/>
    </location>
</feature>
<dbReference type="SMART" id="SM00052">
    <property type="entry name" value="EAL"/>
    <property type="match status" value="1"/>
</dbReference>
<evidence type="ECO:0000313" key="8">
    <source>
        <dbReference type="Proteomes" id="UP000004728"/>
    </source>
</evidence>
<evidence type="ECO:0000259" key="3">
    <source>
        <dbReference type="PROSITE" id="PS50113"/>
    </source>
</evidence>
<dbReference type="SUPFAM" id="SSF55073">
    <property type="entry name" value="Nucleotide cyclase"/>
    <property type="match status" value="1"/>
</dbReference>
<dbReference type="RefSeq" id="WP_008067046.1">
    <property type="nucleotide sequence ID" value="NZ_GL876926.1"/>
</dbReference>
<dbReference type="Gene3D" id="3.30.70.270">
    <property type="match status" value="1"/>
</dbReference>
<dbReference type="InterPro" id="IPR000014">
    <property type="entry name" value="PAS"/>
</dbReference>
<proteinExistence type="predicted"/>
<dbReference type="PROSITE" id="PS50887">
    <property type="entry name" value="GGDEF"/>
    <property type="match status" value="1"/>
</dbReference>
<dbReference type="InterPro" id="IPR029787">
    <property type="entry name" value="Nucleotide_cyclase"/>
</dbReference>
<evidence type="ECO:0000259" key="2">
    <source>
        <dbReference type="PROSITE" id="PS50112"/>
    </source>
</evidence>
<keyword evidence="1" id="KW-0472">Membrane</keyword>
<dbReference type="PROSITE" id="PS50112">
    <property type="entry name" value="PAS"/>
    <property type="match status" value="1"/>
</dbReference>
<dbReference type="CDD" id="cd01948">
    <property type="entry name" value="EAL"/>
    <property type="match status" value="1"/>
</dbReference>
<dbReference type="SUPFAM" id="SSF55785">
    <property type="entry name" value="PYP-like sensor domain (PAS domain)"/>
    <property type="match status" value="2"/>
</dbReference>
<protein>
    <submittedName>
        <fullName evidence="7">Diguanylate cyclase/phosphodiesterase with PAS/PAC and MHYT sensor</fullName>
    </submittedName>
</protein>
<dbReference type="PROSITE" id="PS50924">
    <property type="entry name" value="MHYT"/>
    <property type="match status" value="1"/>
</dbReference>
<keyword evidence="1" id="KW-0812">Transmembrane</keyword>
<evidence type="ECO:0000259" key="4">
    <source>
        <dbReference type="PROSITE" id="PS50883"/>
    </source>
</evidence>
<dbReference type="EMBL" id="AEWJ01000043">
    <property type="protein sequence ID" value="EGD58297.1"/>
    <property type="molecule type" value="Genomic_DNA"/>
</dbReference>
<organism evidence="7 8">
    <name type="scientific">Novosphingobium nitrogenifigens DSM 19370</name>
    <dbReference type="NCBI Taxonomy" id="983920"/>
    <lineage>
        <taxon>Bacteria</taxon>
        <taxon>Pseudomonadati</taxon>
        <taxon>Pseudomonadota</taxon>
        <taxon>Alphaproteobacteria</taxon>
        <taxon>Sphingomonadales</taxon>
        <taxon>Sphingomonadaceae</taxon>
        <taxon>Novosphingobium</taxon>
    </lineage>
</organism>
<dbReference type="Gene3D" id="3.20.20.450">
    <property type="entry name" value="EAL domain"/>
    <property type="match status" value="1"/>
</dbReference>
<dbReference type="NCBIfam" id="TIGR00254">
    <property type="entry name" value="GGDEF"/>
    <property type="match status" value="1"/>
</dbReference>
<dbReference type="Pfam" id="PF00563">
    <property type="entry name" value="EAL"/>
    <property type="match status" value="1"/>
</dbReference>
<dbReference type="GO" id="GO:0016020">
    <property type="term" value="C:membrane"/>
    <property type="evidence" value="ECO:0007669"/>
    <property type="project" value="UniProtKB-UniRule"/>
</dbReference>
<feature type="domain" description="GGDEF" evidence="5">
    <location>
        <begin position="547"/>
        <end position="679"/>
    </location>
</feature>
<dbReference type="InterPro" id="IPR035965">
    <property type="entry name" value="PAS-like_dom_sf"/>
</dbReference>
<dbReference type="Pfam" id="PF03707">
    <property type="entry name" value="MHYT"/>
    <property type="match status" value="2"/>
</dbReference>
<dbReference type="InterPro" id="IPR052155">
    <property type="entry name" value="Biofilm_reg_signaling"/>
</dbReference>
<dbReference type="HOGENOM" id="CLU_000445_70_49_5"/>
<sequence length="950" mass="103257">MRDPGGGMLQRRFSGGVPVLRIYSCTVEHHQLALVVLAALICLASAVTGMLLMRRALVVGDRRWIMGAGGATGFGLWSTHFVALMGYRPDLPATYRLMPTIVSLGLAIMTVTAGLWLAARYRGRGASTLGALVVGCGVSAMHYVGVEALALPATIRFEPDLLALSVVLGVAPLEPALRLMRAQRRIELSCILLFLGVVMLHFTGMAAIVLIPSRMDDAGRTLLSAQTMSTLTGVAATLVILICLGALALARRTDALLRAGEHQFSILARNISDCALYMLTPDGRVANWNTGAERLKGYVEGEVVGQPFEIFYTPEDRAQGTPAMVLAHAAREGLYRGEGWRCRKDGTRFWAHVTLEQIHDDDGRIAGFAKITRDMTRLKEDQDRLAAMKAQRDTALGNMLHGLALFDASGRLVLSNSRLAELWDIAGARVVPGISLVSLVALMVEGCEGVDRAFVATMLQQAIMAPPENPSQSVIVECGDDFIVSVSSRRLEDGGWVATFSDVTERRRDEARIAHLVLHDLLTGLPNRENFKIWAVGEMELAAQRDMQFAVVAINLDGLRVVNDTHGQAFGDHVIRELGARFKAVCGKGERIARLGSDDFVAGKMVGDEAALWAFIDRLKACFQTPIEEQGLSVDVSACMGVAIFPRHGGDPNTIFNNADLALHRAKDSLGQDLCLFDPAMDEDKRSRRQLAVDLRGAVERGEMRLLFQPQHSLKSGALIGYEALARWHHPVRGVVSPDIFIPIAEETGEIFAIGEWVLSEAARVAIHWPSHLKVAVNLSPVQFQQGDLLQRLIAVVLDAGVSTRQIEFEITESAIIADRTKALYILRRIKALGISIAIDDFGTGHSSLDTLHAFPFDKIKIDRFFLRQAATSSQAVAIVRAVLALGKSLDIPVLAEGIETEEQIAFLVAEGCEQGQGYYYGRPQNAPSREDLGRAFPPPTIEGIAGAGQ</sequence>
<feature type="transmembrane region" description="Helical" evidence="1">
    <location>
        <begin position="231"/>
        <end position="250"/>
    </location>
</feature>
<dbReference type="SMART" id="SM00267">
    <property type="entry name" value="GGDEF"/>
    <property type="match status" value="1"/>
</dbReference>
<dbReference type="CDD" id="cd00130">
    <property type="entry name" value="PAS"/>
    <property type="match status" value="1"/>
</dbReference>
<feature type="domain" description="PAC" evidence="3">
    <location>
        <begin position="335"/>
        <end position="387"/>
    </location>
</feature>
<dbReference type="Proteomes" id="UP000004728">
    <property type="component" value="Unassembled WGS sequence"/>
</dbReference>
<dbReference type="CDD" id="cd01949">
    <property type="entry name" value="GGDEF"/>
    <property type="match status" value="1"/>
</dbReference>
<dbReference type="InParanoid" id="F1ZAR6"/>
<dbReference type="InterPro" id="IPR000160">
    <property type="entry name" value="GGDEF_dom"/>
</dbReference>
<dbReference type="Pfam" id="PF13426">
    <property type="entry name" value="PAS_9"/>
    <property type="match status" value="1"/>
</dbReference>
<dbReference type="InterPro" id="IPR043128">
    <property type="entry name" value="Rev_trsase/Diguanyl_cyclase"/>
</dbReference>
<comment type="caution">
    <text evidence="1">Lacks conserved residue(s) required for the propagation of feature annotation.</text>
</comment>
<dbReference type="InterPro" id="IPR035919">
    <property type="entry name" value="EAL_sf"/>
</dbReference>
<dbReference type="NCBIfam" id="TIGR00229">
    <property type="entry name" value="sensory_box"/>
    <property type="match status" value="1"/>
</dbReference>
<comment type="caution">
    <text evidence="7">The sequence shown here is derived from an EMBL/GenBank/DDBJ whole genome shotgun (WGS) entry which is preliminary data.</text>
</comment>
<dbReference type="InterPro" id="IPR000700">
    <property type="entry name" value="PAS-assoc_C"/>
</dbReference>
<accession>F1ZAR6</accession>
<dbReference type="STRING" id="983920.Y88_0351"/>
<dbReference type="InterPro" id="IPR001633">
    <property type="entry name" value="EAL_dom"/>
</dbReference>